<protein>
    <submittedName>
        <fullName evidence="1">Uncharacterized protein</fullName>
    </submittedName>
</protein>
<dbReference type="EMBL" id="JAHCQH010000014">
    <property type="protein sequence ID" value="MBS9476241.1"/>
    <property type="molecule type" value="Genomic_DNA"/>
</dbReference>
<evidence type="ECO:0000313" key="2">
    <source>
        <dbReference type="Proteomes" id="UP001166585"/>
    </source>
</evidence>
<dbReference type="Proteomes" id="UP001166585">
    <property type="component" value="Unassembled WGS sequence"/>
</dbReference>
<organism evidence="1 2">
    <name type="scientific">Ancylobacter radicis</name>
    <dbReference type="NCBI Taxonomy" id="2836179"/>
    <lineage>
        <taxon>Bacteria</taxon>
        <taxon>Pseudomonadati</taxon>
        <taxon>Pseudomonadota</taxon>
        <taxon>Alphaproteobacteria</taxon>
        <taxon>Hyphomicrobiales</taxon>
        <taxon>Xanthobacteraceae</taxon>
        <taxon>Ancylobacter</taxon>
    </lineage>
</organism>
<proteinExistence type="predicted"/>
<evidence type="ECO:0000313" key="1">
    <source>
        <dbReference type="EMBL" id="MBS9476241.1"/>
    </source>
</evidence>
<name>A0ABS5R3K0_9HYPH</name>
<accession>A0ABS5R3K0</accession>
<sequence>MSMWQLMAALEGYAEAHDPKREERLSEADKDELAAWLGIGSASDIRK</sequence>
<keyword evidence="2" id="KW-1185">Reference proteome</keyword>
<dbReference type="RefSeq" id="WP_213754098.1">
    <property type="nucleotide sequence ID" value="NZ_JAHCQH010000014.1"/>
</dbReference>
<comment type="caution">
    <text evidence="1">The sequence shown here is derived from an EMBL/GenBank/DDBJ whole genome shotgun (WGS) entry which is preliminary data.</text>
</comment>
<gene>
    <name evidence="1" type="ORF">KIP89_03885</name>
</gene>
<reference evidence="1" key="1">
    <citation type="submission" date="2021-05" db="EMBL/GenBank/DDBJ databases">
        <authorList>
            <person name="Sun Q."/>
            <person name="Inoue M."/>
        </authorList>
    </citation>
    <scope>NUCLEOTIDE SEQUENCE</scope>
    <source>
        <strain evidence="1">VKM B-3255</strain>
    </source>
</reference>